<dbReference type="EMBL" id="KQ086033">
    <property type="protein sequence ID" value="KLO10206.1"/>
    <property type="molecule type" value="Genomic_DNA"/>
</dbReference>
<organism evidence="1 2">
    <name type="scientific">Schizopora paradoxa</name>
    <dbReference type="NCBI Taxonomy" id="27342"/>
    <lineage>
        <taxon>Eukaryota</taxon>
        <taxon>Fungi</taxon>
        <taxon>Dikarya</taxon>
        <taxon>Basidiomycota</taxon>
        <taxon>Agaricomycotina</taxon>
        <taxon>Agaricomycetes</taxon>
        <taxon>Hymenochaetales</taxon>
        <taxon>Schizoporaceae</taxon>
        <taxon>Schizopora</taxon>
    </lineage>
</organism>
<dbReference type="OrthoDB" id="2753665at2759"/>
<evidence type="ECO:0000313" key="2">
    <source>
        <dbReference type="Proteomes" id="UP000053477"/>
    </source>
</evidence>
<protein>
    <submittedName>
        <fullName evidence="1">Uncharacterized protein</fullName>
    </submittedName>
</protein>
<accession>A0A0H2RZJ3</accession>
<dbReference type="Proteomes" id="UP000053477">
    <property type="component" value="Unassembled WGS sequence"/>
</dbReference>
<evidence type="ECO:0000313" key="1">
    <source>
        <dbReference type="EMBL" id="KLO10206.1"/>
    </source>
</evidence>
<sequence length="513" mass="57782">MQSSATAKETIAAALECFGDDNKPKGEFPWSKDWVACLVDDSADFDALKMKLRSIEAVEEQLQEMLASVSDASRKLREKFTARANRDAFQNLPDEILAMILEMVLGDSKSPWSTNEFANKFSSVSRQFRKVVLSMPTFWSKISSPPFELAKANLFASRAVAPIISFSIKGVFPLSGETEASELIRVLGMYKLAFSVSTRIQRLALHFYPNDKPHLKQILETCNHVSLPSLSELKLNCTNGDVGRRIASICRNWDMPSLQRLLLKDVLPEIPIATSLQIKTLFLEANRHTTPVQIITGGYWRPEEILEFLAYFASLEHLRIAVQMFGVPREPEEEESLVMESVKTLDLRLQNTEVARAPCILHFVDFPFMESFRVELGMRDFEALHIVLDNLNFITPPTSVTNVTVAIGRELEDSESASPVYIIGDWCERFGDVKSFKLESKRENAHGLFAFASPFDALDIVDEEGSVMNGSAVETVPFANGWRRPHRKAIIDTQDQVAYVDEDDSDTDSDFDF</sequence>
<dbReference type="AlphaFoldDB" id="A0A0H2RZJ3"/>
<dbReference type="InParanoid" id="A0A0H2RZJ3"/>
<name>A0A0H2RZJ3_9AGAM</name>
<proteinExistence type="predicted"/>
<keyword evidence="2" id="KW-1185">Reference proteome</keyword>
<reference evidence="1 2" key="1">
    <citation type="submission" date="2015-04" db="EMBL/GenBank/DDBJ databases">
        <title>Complete genome sequence of Schizopora paradoxa KUC8140, a cosmopolitan wood degrader in East Asia.</title>
        <authorList>
            <consortium name="DOE Joint Genome Institute"/>
            <person name="Min B."/>
            <person name="Park H."/>
            <person name="Jang Y."/>
            <person name="Kim J.-J."/>
            <person name="Kim K.H."/>
            <person name="Pangilinan J."/>
            <person name="Lipzen A."/>
            <person name="Riley R."/>
            <person name="Grigoriev I.V."/>
            <person name="Spatafora J.W."/>
            <person name="Choi I.-G."/>
        </authorList>
    </citation>
    <scope>NUCLEOTIDE SEQUENCE [LARGE SCALE GENOMIC DNA]</scope>
    <source>
        <strain evidence="1 2">KUC8140</strain>
    </source>
</reference>
<gene>
    <name evidence="1" type="ORF">SCHPADRAFT_530111</name>
</gene>